<sequence length="250" mass="27920">MKQKKLSKYILLILVLLIVLVIVVAVKRIEADRNTGEKSIVSSLSCSIQKSKIEGDLASLQSCEQDNDCISISDIGCFGPYRFVNKDSNYSKIVEEIQKFRGTCEDCEYSMAVPPVPVCQDNKCVAIETDIPSDFSAGIVVLTDRKEYKVGDYAYITIKNNFAKNSYKGIGYWGICFLSACTKSEESKISCLPLAGLDCTNSDSRIEPGKQVRLKYPIPLTESIVSFKFTYVEDPKSYTEETMSNQIVVR</sequence>
<dbReference type="Proteomes" id="UP000034471">
    <property type="component" value="Unassembled WGS sequence"/>
</dbReference>
<gene>
    <name evidence="1" type="ORF">US54_C0024G0015</name>
</gene>
<dbReference type="AlphaFoldDB" id="A0A0G0H3K8"/>
<protein>
    <submittedName>
        <fullName evidence="1">Uncharacterized protein</fullName>
    </submittedName>
</protein>
<reference evidence="1 2" key="1">
    <citation type="journal article" date="2015" name="Nature">
        <title>rRNA introns, odd ribosomes, and small enigmatic genomes across a large radiation of phyla.</title>
        <authorList>
            <person name="Brown C.T."/>
            <person name="Hug L.A."/>
            <person name="Thomas B.C."/>
            <person name="Sharon I."/>
            <person name="Castelle C.J."/>
            <person name="Singh A."/>
            <person name="Wilkins M.J."/>
            <person name="Williams K.H."/>
            <person name="Banfield J.F."/>
        </authorList>
    </citation>
    <scope>NUCLEOTIDE SEQUENCE [LARGE SCALE GENOMIC DNA]</scope>
</reference>
<organism evidence="1 2">
    <name type="scientific">Candidatus Roizmanbacteria bacterium GW2011_GWA2_37_7</name>
    <dbReference type="NCBI Taxonomy" id="1618481"/>
    <lineage>
        <taxon>Bacteria</taxon>
        <taxon>Candidatus Roizmaniibacteriota</taxon>
    </lineage>
</organism>
<proteinExistence type="predicted"/>
<evidence type="ECO:0000313" key="1">
    <source>
        <dbReference type="EMBL" id="KKQ37848.1"/>
    </source>
</evidence>
<accession>A0A0G0H3K8</accession>
<name>A0A0G0H3K8_9BACT</name>
<dbReference type="STRING" id="1618481.US54_C0024G0015"/>
<dbReference type="EMBL" id="LBTJ01000024">
    <property type="protein sequence ID" value="KKQ37848.1"/>
    <property type="molecule type" value="Genomic_DNA"/>
</dbReference>
<evidence type="ECO:0000313" key="2">
    <source>
        <dbReference type="Proteomes" id="UP000034471"/>
    </source>
</evidence>
<comment type="caution">
    <text evidence="1">The sequence shown here is derived from an EMBL/GenBank/DDBJ whole genome shotgun (WGS) entry which is preliminary data.</text>
</comment>